<evidence type="ECO:0000256" key="3">
    <source>
        <dbReference type="ARBA" id="ARBA00023186"/>
    </source>
</evidence>
<dbReference type="PRINTS" id="PR00625">
    <property type="entry name" value="JDOMAIN"/>
</dbReference>
<name>A0AAV0AEG3_PHAPC</name>
<dbReference type="Gene3D" id="1.10.8.840">
    <property type="entry name" value="Ribosome-associated complex head domain"/>
    <property type="match status" value="1"/>
</dbReference>
<feature type="compositionally biased region" description="Basic and acidic residues" evidence="4">
    <location>
        <begin position="69"/>
        <end position="78"/>
    </location>
</feature>
<dbReference type="InterPro" id="IPR042569">
    <property type="entry name" value="RAC_head_sf"/>
</dbReference>
<dbReference type="AlphaFoldDB" id="A0AAV0AEG3"/>
<keyword evidence="3" id="KW-0143">Chaperone</keyword>
<evidence type="ECO:0000259" key="5">
    <source>
        <dbReference type="PROSITE" id="PS50076"/>
    </source>
</evidence>
<protein>
    <recommendedName>
        <fullName evidence="5">J domain-containing protein</fullName>
    </recommendedName>
</protein>
<evidence type="ECO:0000313" key="6">
    <source>
        <dbReference type="EMBL" id="CAH7665992.1"/>
    </source>
</evidence>
<evidence type="ECO:0000256" key="4">
    <source>
        <dbReference type="SAM" id="MobiDB-lite"/>
    </source>
</evidence>
<dbReference type="GO" id="GO:0006450">
    <property type="term" value="P:regulation of translational fidelity"/>
    <property type="evidence" value="ECO:0007669"/>
    <property type="project" value="InterPro"/>
</dbReference>
<dbReference type="GO" id="GO:0043022">
    <property type="term" value="F:ribosome binding"/>
    <property type="evidence" value="ECO:0007669"/>
    <property type="project" value="InterPro"/>
</dbReference>
<dbReference type="InterPro" id="IPR018253">
    <property type="entry name" value="DnaJ_domain_CS"/>
</dbReference>
<dbReference type="GO" id="GO:0051083">
    <property type="term" value="P:'de novo' cotranslational protein folding"/>
    <property type="evidence" value="ECO:0007669"/>
    <property type="project" value="InterPro"/>
</dbReference>
<dbReference type="InterPro" id="IPR044634">
    <property type="entry name" value="Zuotin/DnaJC2"/>
</dbReference>
<sequence>MSITQLDLTIDLTDLNKNYQAPELEKLKAPISNVLLPVGSSFQSESHRSLNNLTLDQLESYLAHQNSESNRKSSSRLDLDDEIDDGVGDEPEARDLLQLDPRDWKNQDQYAVLGLSSLRWRATQDQIKRAHRKKVLRHHPDKKAGQAGNANDDSFFKCIAKAYEVLSDPIKRRQFDSIDEEVDDTDVPTEKEVQASSEDFLKLYRPVFEREARFSSKHPIPSLGDMNSTREEVEEFYDFWLKFDSWRSFEWKDKDANEGSDSRTEKRHIENKNRSERERRKKEDNARRRNIVETALQLDPRMKKFKAEERLAREAKKKGTNLNKKDDVLPDQLKQKQEEEQRMKLESEKKAQEEKLLKENAKKSKEAAKKAVKKEKKSIQTLIVGLNYFLESDQALNPSLIEVQLNELDLICSSLEVEDVIEMRKRIEESIGKKESKQKIKSLIGDYGKKVKDGNFKEFV</sequence>
<accession>A0AAV0AEG3</accession>
<dbReference type="InterPro" id="IPR001623">
    <property type="entry name" value="DnaJ_domain"/>
</dbReference>
<comment type="caution">
    <text evidence="6">The sequence shown here is derived from an EMBL/GenBank/DDBJ whole genome shotgun (WGS) entry which is preliminary data.</text>
</comment>
<comment type="subcellular location">
    <subcellularLocation>
        <location evidence="1">Cytoplasm</location>
    </subcellularLocation>
</comment>
<evidence type="ECO:0000313" key="7">
    <source>
        <dbReference type="Proteomes" id="UP001153365"/>
    </source>
</evidence>
<dbReference type="Gene3D" id="1.10.287.110">
    <property type="entry name" value="DnaJ domain"/>
    <property type="match status" value="1"/>
</dbReference>
<dbReference type="InterPro" id="IPR032003">
    <property type="entry name" value="RAC_head"/>
</dbReference>
<dbReference type="InterPro" id="IPR036869">
    <property type="entry name" value="J_dom_sf"/>
</dbReference>
<feature type="region of interest" description="Disordered" evidence="4">
    <location>
        <begin position="64"/>
        <end position="91"/>
    </location>
</feature>
<organism evidence="6 7">
    <name type="scientific">Phakopsora pachyrhizi</name>
    <name type="common">Asian soybean rust disease fungus</name>
    <dbReference type="NCBI Taxonomy" id="170000"/>
    <lineage>
        <taxon>Eukaryota</taxon>
        <taxon>Fungi</taxon>
        <taxon>Dikarya</taxon>
        <taxon>Basidiomycota</taxon>
        <taxon>Pucciniomycotina</taxon>
        <taxon>Pucciniomycetes</taxon>
        <taxon>Pucciniales</taxon>
        <taxon>Phakopsoraceae</taxon>
        <taxon>Phakopsora</taxon>
    </lineage>
</organism>
<feature type="compositionally biased region" description="Acidic residues" evidence="4">
    <location>
        <begin position="79"/>
        <end position="90"/>
    </location>
</feature>
<dbReference type="PROSITE" id="PS50076">
    <property type="entry name" value="DNAJ_2"/>
    <property type="match status" value="1"/>
</dbReference>
<feature type="compositionally biased region" description="Basic and acidic residues" evidence="4">
    <location>
        <begin position="323"/>
        <end position="369"/>
    </location>
</feature>
<proteinExistence type="predicted"/>
<dbReference type="Pfam" id="PF16717">
    <property type="entry name" value="RAC_head"/>
    <property type="match status" value="1"/>
</dbReference>
<feature type="region of interest" description="Disordered" evidence="4">
    <location>
        <begin position="312"/>
        <end position="371"/>
    </location>
</feature>
<dbReference type="EMBL" id="CALTRL010000015">
    <property type="protein sequence ID" value="CAH7665992.1"/>
    <property type="molecule type" value="Genomic_DNA"/>
</dbReference>
<feature type="domain" description="J" evidence="5">
    <location>
        <begin position="108"/>
        <end position="179"/>
    </location>
</feature>
<dbReference type="CDD" id="cd06257">
    <property type="entry name" value="DnaJ"/>
    <property type="match status" value="1"/>
</dbReference>
<dbReference type="GO" id="GO:0005829">
    <property type="term" value="C:cytosol"/>
    <property type="evidence" value="ECO:0007669"/>
    <property type="project" value="TreeGrafter"/>
</dbReference>
<dbReference type="SUPFAM" id="SSF46565">
    <property type="entry name" value="Chaperone J-domain"/>
    <property type="match status" value="1"/>
</dbReference>
<evidence type="ECO:0000256" key="2">
    <source>
        <dbReference type="ARBA" id="ARBA00022490"/>
    </source>
</evidence>
<dbReference type="GO" id="GO:0030544">
    <property type="term" value="F:Hsp70 protein binding"/>
    <property type="evidence" value="ECO:0007669"/>
    <property type="project" value="InterPro"/>
</dbReference>
<evidence type="ECO:0000256" key="1">
    <source>
        <dbReference type="ARBA" id="ARBA00004496"/>
    </source>
</evidence>
<dbReference type="PROSITE" id="PS00636">
    <property type="entry name" value="DNAJ_1"/>
    <property type="match status" value="1"/>
</dbReference>
<dbReference type="SMART" id="SM00271">
    <property type="entry name" value="DnaJ"/>
    <property type="match status" value="1"/>
</dbReference>
<gene>
    <name evidence="6" type="ORF">PPACK8108_LOCUS291</name>
</gene>
<dbReference type="Pfam" id="PF00226">
    <property type="entry name" value="DnaJ"/>
    <property type="match status" value="1"/>
</dbReference>
<reference evidence="6" key="1">
    <citation type="submission" date="2022-06" db="EMBL/GenBank/DDBJ databases">
        <authorList>
            <consortium name="SYNGENTA / RWTH Aachen University"/>
        </authorList>
    </citation>
    <scope>NUCLEOTIDE SEQUENCE</scope>
</reference>
<dbReference type="InterPro" id="IPR054076">
    <property type="entry name" value="ZUO1-like_ZHD"/>
</dbReference>
<dbReference type="PANTHER" id="PTHR43999">
    <property type="entry name" value="DNAJ HOMOLOG SUBFAMILY C MEMBER 2"/>
    <property type="match status" value="1"/>
</dbReference>
<keyword evidence="2" id="KW-0963">Cytoplasm</keyword>
<keyword evidence="7" id="KW-1185">Reference proteome</keyword>
<dbReference type="Proteomes" id="UP001153365">
    <property type="component" value="Unassembled WGS sequence"/>
</dbReference>
<dbReference type="PANTHER" id="PTHR43999:SF1">
    <property type="entry name" value="DNAJ HOMOLOG SUBFAMILY C MEMBER 2"/>
    <property type="match status" value="1"/>
</dbReference>
<feature type="region of interest" description="Disordered" evidence="4">
    <location>
        <begin position="254"/>
        <end position="290"/>
    </location>
</feature>
<dbReference type="Pfam" id="PF21884">
    <property type="entry name" value="ZUO1-like_ZHD"/>
    <property type="match status" value="1"/>
</dbReference>